<evidence type="ECO:0000313" key="4">
    <source>
        <dbReference type="Proteomes" id="UP000002734"/>
    </source>
</evidence>
<evidence type="ECO:0000259" key="2">
    <source>
        <dbReference type="Pfam" id="PF09335"/>
    </source>
</evidence>
<evidence type="ECO:0000313" key="3">
    <source>
        <dbReference type="EMBL" id="ACS84807.1"/>
    </source>
</evidence>
<feature type="domain" description="VTT" evidence="2">
    <location>
        <begin position="27"/>
        <end position="133"/>
    </location>
</feature>
<dbReference type="KEGG" id="dda:Dd703_1001"/>
<dbReference type="HOGENOM" id="CLU_125997_0_0_6"/>
<evidence type="ECO:0000256" key="1">
    <source>
        <dbReference type="SAM" id="Phobius"/>
    </source>
</evidence>
<dbReference type="Proteomes" id="UP000002734">
    <property type="component" value="Chromosome"/>
</dbReference>
<dbReference type="GO" id="GO:0005886">
    <property type="term" value="C:plasma membrane"/>
    <property type="evidence" value="ECO:0007669"/>
    <property type="project" value="UniProtKB-ARBA"/>
</dbReference>
<dbReference type="eggNOG" id="COG1238">
    <property type="taxonomic scope" value="Bacteria"/>
</dbReference>
<feature type="transmembrane region" description="Helical" evidence="1">
    <location>
        <begin position="86"/>
        <end position="110"/>
    </location>
</feature>
<keyword evidence="1" id="KW-0812">Transmembrane</keyword>
<name>C6CBM2_MUSP7</name>
<dbReference type="RefSeq" id="WP_012764624.1">
    <property type="nucleotide sequence ID" value="NC_012880.1"/>
</dbReference>
<dbReference type="InterPro" id="IPR032816">
    <property type="entry name" value="VTT_dom"/>
</dbReference>
<dbReference type="EMBL" id="CP001654">
    <property type="protein sequence ID" value="ACS84807.1"/>
    <property type="molecule type" value="Genomic_DNA"/>
</dbReference>
<reference evidence="3" key="1">
    <citation type="submission" date="2009-06" db="EMBL/GenBank/DDBJ databases">
        <title>Complete sequence of Dickeya dadantii Ech703.</title>
        <authorList>
            <consortium name="US DOE Joint Genome Institute"/>
            <person name="Lucas S."/>
            <person name="Copeland A."/>
            <person name="Lapidus A."/>
            <person name="Glavina del Rio T."/>
            <person name="Dalin E."/>
            <person name="Tice H."/>
            <person name="Bruce D."/>
            <person name="Goodwin L."/>
            <person name="Pitluck S."/>
            <person name="Chertkov O."/>
            <person name="Brettin T."/>
            <person name="Detter J.C."/>
            <person name="Han C."/>
            <person name="Larimer F."/>
            <person name="Land M."/>
            <person name="Hauser L."/>
            <person name="Kyrpides N."/>
            <person name="Mikhailova N."/>
            <person name="Balakrishnan V."/>
            <person name="Glasner J."/>
            <person name="Perna N.T."/>
        </authorList>
    </citation>
    <scope>NUCLEOTIDE SEQUENCE [LARGE SCALE GENOMIC DNA]</scope>
    <source>
        <strain evidence="3">Ech703</strain>
    </source>
</reference>
<organism evidence="3 4">
    <name type="scientific">Musicola paradisiaca (strain Ech703)</name>
    <name type="common">Dickeya paradisiaca</name>
    <name type="synonym">Dickeya dadantii</name>
    <dbReference type="NCBI Taxonomy" id="579405"/>
    <lineage>
        <taxon>Bacteria</taxon>
        <taxon>Pseudomonadati</taxon>
        <taxon>Pseudomonadota</taxon>
        <taxon>Gammaproteobacteria</taxon>
        <taxon>Enterobacterales</taxon>
        <taxon>Pectobacteriaceae</taxon>
        <taxon>Musicola</taxon>
    </lineage>
</organism>
<dbReference type="PANTHER" id="PTHR42709">
    <property type="entry name" value="ALKALINE PHOSPHATASE LIKE PROTEIN"/>
    <property type="match status" value="1"/>
</dbReference>
<keyword evidence="4" id="KW-1185">Reference proteome</keyword>
<dbReference type="AlphaFoldDB" id="C6CBM2"/>
<feature type="transmembrane region" description="Helical" evidence="1">
    <location>
        <begin position="41"/>
        <end position="65"/>
    </location>
</feature>
<protein>
    <recommendedName>
        <fullName evidence="2">VTT domain-containing protein</fullName>
    </recommendedName>
</protein>
<dbReference type="InterPro" id="IPR051311">
    <property type="entry name" value="DedA_domain"/>
</dbReference>
<keyword evidence="1" id="KW-1133">Transmembrane helix</keyword>
<keyword evidence="1" id="KW-0472">Membrane</keyword>
<dbReference type="STRING" id="579405.Dd703_1001"/>
<dbReference type="Pfam" id="PF09335">
    <property type="entry name" value="VTT_dom"/>
    <property type="match status" value="1"/>
</dbReference>
<proteinExistence type="predicted"/>
<dbReference type="PANTHER" id="PTHR42709:SF4">
    <property type="entry name" value="INNER MEMBRANE PROTEIN YQAA"/>
    <property type="match status" value="1"/>
</dbReference>
<sequence>MNELWAVMSLFGSSFLSATLLPGSSEIVLVSLLLASKANPLLLIAVATVGNTLGGATNLIVGRWLPEPARQKGTTTAQRWLHQYGTVALLFSWVPVVGDVLCVMAGWLRLSWRSAVMWIFIGKALRYLVLAGVTVQGMAWWSS</sequence>
<gene>
    <name evidence="3" type="ordered locus">Dd703_1001</name>
</gene>
<feature type="transmembrane region" description="Helical" evidence="1">
    <location>
        <begin position="116"/>
        <end position="141"/>
    </location>
</feature>
<accession>C6CBM2</accession>